<evidence type="ECO:0000256" key="1">
    <source>
        <dbReference type="ARBA" id="ARBA00010062"/>
    </source>
</evidence>
<dbReference type="Pfam" id="PF13458">
    <property type="entry name" value="Peripla_BP_6"/>
    <property type="match status" value="1"/>
</dbReference>
<dbReference type="InterPro" id="IPR028082">
    <property type="entry name" value="Peripla_BP_I"/>
</dbReference>
<reference evidence="7" key="1">
    <citation type="submission" date="2017-05" db="EMBL/GenBank/DDBJ databases">
        <authorList>
            <person name="Rodrigo-Torres L."/>
            <person name="Arahal R. D."/>
            <person name="Lucena T."/>
        </authorList>
    </citation>
    <scope>NUCLEOTIDE SEQUENCE [LARGE SCALE GENOMIC DNA]</scope>
    <source>
        <strain evidence="7">CECT 8649</strain>
    </source>
</reference>
<keyword evidence="7" id="KW-1185">Reference proteome</keyword>
<evidence type="ECO:0000256" key="2">
    <source>
        <dbReference type="ARBA" id="ARBA00022729"/>
    </source>
</evidence>
<protein>
    <submittedName>
        <fullName evidence="6">Penicillin-binding protein activator LpoA</fullName>
    </submittedName>
</protein>
<proteinExistence type="inferred from homology"/>
<keyword evidence="2 4" id="KW-0732">Signal</keyword>
<dbReference type="RefSeq" id="WP_099248644.1">
    <property type="nucleotide sequence ID" value="NZ_FXXP01000003.1"/>
</dbReference>
<dbReference type="InterPro" id="IPR051010">
    <property type="entry name" value="BCAA_transport"/>
</dbReference>
<feature type="domain" description="Leucine-binding protein" evidence="5">
    <location>
        <begin position="51"/>
        <end position="379"/>
    </location>
</feature>
<feature type="chain" id="PRO_5012692232" evidence="4">
    <location>
        <begin position="27"/>
        <end position="397"/>
    </location>
</feature>
<accession>A0A238JJ47</accession>
<dbReference type="InterPro" id="IPR028081">
    <property type="entry name" value="Leu-bd"/>
</dbReference>
<dbReference type="GO" id="GO:0006865">
    <property type="term" value="P:amino acid transport"/>
    <property type="evidence" value="ECO:0007669"/>
    <property type="project" value="UniProtKB-KW"/>
</dbReference>
<name>A0A238JJ47_9RHOB</name>
<evidence type="ECO:0000256" key="3">
    <source>
        <dbReference type="ARBA" id="ARBA00022970"/>
    </source>
</evidence>
<evidence type="ECO:0000256" key="4">
    <source>
        <dbReference type="SAM" id="SignalP"/>
    </source>
</evidence>
<dbReference type="CDD" id="cd06339">
    <property type="entry name" value="PBP1_YraM_LppC_lipoprotein-like"/>
    <property type="match status" value="1"/>
</dbReference>
<comment type="similarity">
    <text evidence="1">Belongs to the leucine-binding protein family.</text>
</comment>
<evidence type="ECO:0000259" key="5">
    <source>
        <dbReference type="Pfam" id="PF13458"/>
    </source>
</evidence>
<dbReference type="AlphaFoldDB" id="A0A238JJ47"/>
<dbReference type="PANTHER" id="PTHR30483:SF6">
    <property type="entry name" value="PERIPLASMIC BINDING PROTEIN OF ABC TRANSPORTER FOR NATURAL AMINO ACIDS"/>
    <property type="match status" value="1"/>
</dbReference>
<gene>
    <name evidence="6" type="primary">lpoA</name>
    <name evidence="6" type="ORF">TRP8649_04102</name>
</gene>
<keyword evidence="3" id="KW-0029">Amino-acid transport</keyword>
<evidence type="ECO:0000313" key="6">
    <source>
        <dbReference type="EMBL" id="SMX29962.1"/>
    </source>
</evidence>
<sequence length="397" mass="40320">MFAVLSPLRKALRPAAGLVTALALSACDPSAIGGLGVGGGNSGPKIDPNKPIQVALLLPKSDAQAASVAKSLEQAARMAVEELSGAKIELKTYDTSGAASTAAAQAQRAVDEGAKIILGPLRADAVNGAGLAVADEGINVLGFSNNPSIAGGNVFLLGPTFNNTADRLMAHARKNGKKSIVIIYSDDISGQFGRSAIELAASKNGIRVVSSEGYSLSVEGVTATAKAAAAAVAAGDADSIFITTEANNAAMPMLLNQLPANGVAPDQVQYVGLTRFDIRPDLFNLPGAEGVWFALPDQSSQTAFANRFAAKYGEAPHPLAGLAYDGISAIATLAQQGRGDALTAKALTRGTGFNGTGGVFRLTADGTNQRALSVATIKDNQMVILDPAPKSFSGAGF</sequence>
<dbReference type="Gene3D" id="3.40.50.2300">
    <property type="match status" value="2"/>
</dbReference>
<organism evidence="6 7">
    <name type="scientific">Pelagimonas phthalicica</name>
    <dbReference type="NCBI Taxonomy" id="1037362"/>
    <lineage>
        <taxon>Bacteria</taxon>
        <taxon>Pseudomonadati</taxon>
        <taxon>Pseudomonadota</taxon>
        <taxon>Alphaproteobacteria</taxon>
        <taxon>Rhodobacterales</taxon>
        <taxon>Roseobacteraceae</taxon>
        <taxon>Pelagimonas</taxon>
    </lineage>
</organism>
<keyword evidence="3" id="KW-0813">Transport</keyword>
<feature type="signal peptide" evidence="4">
    <location>
        <begin position="1"/>
        <end position="26"/>
    </location>
</feature>
<evidence type="ECO:0000313" key="7">
    <source>
        <dbReference type="Proteomes" id="UP000225972"/>
    </source>
</evidence>
<dbReference type="Proteomes" id="UP000225972">
    <property type="component" value="Unassembled WGS sequence"/>
</dbReference>
<dbReference type="OrthoDB" id="7210494at2"/>
<dbReference type="EMBL" id="FXXP01000003">
    <property type="protein sequence ID" value="SMX29962.1"/>
    <property type="molecule type" value="Genomic_DNA"/>
</dbReference>
<dbReference type="PANTHER" id="PTHR30483">
    <property type="entry name" value="LEUCINE-SPECIFIC-BINDING PROTEIN"/>
    <property type="match status" value="1"/>
</dbReference>
<dbReference type="SUPFAM" id="SSF53822">
    <property type="entry name" value="Periplasmic binding protein-like I"/>
    <property type="match status" value="1"/>
</dbReference>